<dbReference type="InterPro" id="IPR009956">
    <property type="entry name" value="Post-segregation_anti-tox_CcdA"/>
</dbReference>
<comment type="caution">
    <text evidence="2">The sequence shown here is derived from an EMBL/GenBank/DDBJ whole genome shotgun (WGS) entry which is preliminary data.</text>
</comment>
<dbReference type="Pfam" id="PF07362">
    <property type="entry name" value="CcdA"/>
    <property type="match status" value="1"/>
</dbReference>
<evidence type="ECO:0000313" key="2">
    <source>
        <dbReference type="EMBL" id="MDL5154412.1"/>
    </source>
</evidence>
<sequence length="76" mass="8214">MARLNVWVPDELAARAREGGLNVSALTQDALRAELAKRATDRWLDGLKQSGASRVDSSEALSALDRARDEFGESDG</sequence>
<proteinExistence type="predicted"/>
<dbReference type="EMBL" id="JASVWF010000001">
    <property type="protein sequence ID" value="MDL5154412.1"/>
    <property type="molecule type" value="Genomic_DNA"/>
</dbReference>
<evidence type="ECO:0000256" key="1">
    <source>
        <dbReference type="ARBA" id="ARBA00022649"/>
    </source>
</evidence>
<keyword evidence="3" id="KW-1185">Reference proteome</keyword>
<organism evidence="2 3">
    <name type="scientific">Actinomycetospora termitidis</name>
    <dbReference type="NCBI Taxonomy" id="3053470"/>
    <lineage>
        <taxon>Bacteria</taxon>
        <taxon>Bacillati</taxon>
        <taxon>Actinomycetota</taxon>
        <taxon>Actinomycetes</taxon>
        <taxon>Pseudonocardiales</taxon>
        <taxon>Pseudonocardiaceae</taxon>
        <taxon>Actinomycetospora</taxon>
    </lineage>
</organism>
<dbReference type="Proteomes" id="UP001231924">
    <property type="component" value="Unassembled WGS sequence"/>
</dbReference>
<keyword evidence="1" id="KW-1277">Toxin-antitoxin system</keyword>
<gene>
    <name evidence="2" type="ORF">QRT03_00425</name>
</gene>
<evidence type="ECO:0000313" key="3">
    <source>
        <dbReference type="Proteomes" id="UP001231924"/>
    </source>
</evidence>
<accession>A0ABT7M3T1</accession>
<name>A0ABT7M3T1_9PSEU</name>
<dbReference type="RefSeq" id="WP_286050449.1">
    <property type="nucleotide sequence ID" value="NZ_JASVWF010000001.1"/>
</dbReference>
<protein>
    <submittedName>
        <fullName evidence="2">Type II toxin-antitoxin system CcdA family antitoxin</fullName>
    </submittedName>
</protein>
<reference evidence="2 3" key="1">
    <citation type="submission" date="2023-06" db="EMBL/GenBank/DDBJ databases">
        <title>Actinomycetospora Odt1-22.</title>
        <authorList>
            <person name="Supong K."/>
        </authorList>
    </citation>
    <scope>NUCLEOTIDE SEQUENCE [LARGE SCALE GENOMIC DNA]</scope>
    <source>
        <strain evidence="2 3">Odt1-22</strain>
    </source>
</reference>